<evidence type="ECO:0000313" key="2">
    <source>
        <dbReference type="EMBL" id="NKG19395.1"/>
    </source>
</evidence>
<accession>A0ABX1G146</accession>
<dbReference type="Gene3D" id="2.30.30.40">
    <property type="entry name" value="SH3 Domains"/>
    <property type="match status" value="2"/>
</dbReference>
<sequence>MIWSSSRPQLGFKRVAVVLLVAPIVALAPLDPVQAQQIPSSSVNAAELISSLKETTLQSGLTVAATTVRTVETTTNLNLRSSPSSSSKKLAVMPKGTELSVSATHAGWSQVRYGGKTGWASNDYLRTVAKAIRAGELGKTTAELKLRQNANTVSKVLTTVPKAGIFTVKRISGGFAQIIRRGKTGWVQSKYLSTVAQKPGREIYIDQKYTSNRAGLTDIYWTRVSGGDLRESVNGKILIGDIPRNSVVYRDLKLEKTAGSVSGWIFVHTQGMTGWMKTSQMSRKSTATTKPSKYTAKQVLAQTNGKVPEKMLAAIAWDPEKTLIASPALKDLNRLNAAFKKKFGKNIDIDLAYRTRATQDAYWIKLGPYVAARPGTSNHGWGTAIDMPETYDYSFRGKYFKWLKANSKNYNWVHRKILEEESPYAEAWHFDYVGR</sequence>
<evidence type="ECO:0000313" key="3">
    <source>
        <dbReference type="Proteomes" id="UP000746595"/>
    </source>
</evidence>
<dbReference type="EMBL" id="JAAWVT010000001">
    <property type="protein sequence ID" value="NKG19395.1"/>
    <property type="molecule type" value="Genomic_DNA"/>
</dbReference>
<dbReference type="SUPFAM" id="SSF55166">
    <property type="entry name" value="Hedgehog/DD-peptidase"/>
    <property type="match status" value="1"/>
</dbReference>
<name>A0ABX1G146_9MICC</name>
<protein>
    <submittedName>
        <fullName evidence="2">SH3 domain-containing protein</fullName>
    </submittedName>
</protein>
<dbReference type="CDD" id="cd14814">
    <property type="entry name" value="Peptidase_M15"/>
    <property type="match status" value="1"/>
</dbReference>
<keyword evidence="3" id="KW-1185">Reference proteome</keyword>
<dbReference type="InterPro" id="IPR052354">
    <property type="entry name" value="Cell_Wall_Dynamics_Protein"/>
</dbReference>
<dbReference type="SMART" id="SM00287">
    <property type="entry name" value="SH3b"/>
    <property type="match status" value="2"/>
</dbReference>
<organism evidence="2 3">
    <name type="scientific">Paeniglutamicibacter terrestris</name>
    <dbReference type="NCBI Taxonomy" id="2723403"/>
    <lineage>
        <taxon>Bacteria</taxon>
        <taxon>Bacillati</taxon>
        <taxon>Actinomycetota</taxon>
        <taxon>Actinomycetes</taxon>
        <taxon>Micrococcales</taxon>
        <taxon>Micrococcaceae</taxon>
        <taxon>Paeniglutamicibacter</taxon>
    </lineage>
</organism>
<dbReference type="Pfam" id="PF08239">
    <property type="entry name" value="SH3_3"/>
    <property type="match status" value="2"/>
</dbReference>
<dbReference type="Pfam" id="PF02557">
    <property type="entry name" value="VanY"/>
    <property type="match status" value="1"/>
</dbReference>
<dbReference type="PROSITE" id="PS51781">
    <property type="entry name" value="SH3B"/>
    <property type="match status" value="2"/>
</dbReference>
<comment type="caution">
    <text evidence="2">The sequence shown here is derived from an EMBL/GenBank/DDBJ whole genome shotgun (WGS) entry which is preliminary data.</text>
</comment>
<reference evidence="2 3" key="1">
    <citation type="submission" date="2020-04" db="EMBL/GenBank/DDBJ databases">
        <title>Paeniglutamicibacter sp. ANT13_2, a novel actinomycete isolated from sediment in Antarctica.</title>
        <authorList>
            <person name="Sakdapetsiri C."/>
            <person name="Pinyakong O."/>
        </authorList>
    </citation>
    <scope>NUCLEOTIDE SEQUENCE [LARGE SCALE GENOMIC DNA]</scope>
    <source>
        <strain evidence="2 3">ANT13_2</strain>
    </source>
</reference>
<dbReference type="PANTHER" id="PTHR34408">
    <property type="entry name" value="FAMILY PROTEIN, PUTATIVE-RELATED"/>
    <property type="match status" value="1"/>
</dbReference>
<dbReference type="PANTHER" id="PTHR34408:SF1">
    <property type="entry name" value="GLYCOSYL HYDROLASE FAMILY 19 DOMAIN-CONTAINING PROTEIN HI_1415"/>
    <property type="match status" value="1"/>
</dbReference>
<dbReference type="Proteomes" id="UP000746595">
    <property type="component" value="Unassembled WGS sequence"/>
</dbReference>
<dbReference type="RefSeq" id="WP_168150359.1">
    <property type="nucleotide sequence ID" value="NZ_JAAWVT010000001.1"/>
</dbReference>
<feature type="domain" description="SH3b" evidence="1">
    <location>
        <begin position="66"/>
        <end position="129"/>
    </location>
</feature>
<dbReference type="InterPro" id="IPR003646">
    <property type="entry name" value="SH3-like_bac-type"/>
</dbReference>
<feature type="domain" description="SH3b" evidence="1">
    <location>
        <begin position="134"/>
        <end position="196"/>
    </location>
</feature>
<evidence type="ECO:0000259" key="1">
    <source>
        <dbReference type="PROSITE" id="PS51781"/>
    </source>
</evidence>
<dbReference type="InterPro" id="IPR009045">
    <property type="entry name" value="Zn_M74/Hedgehog-like"/>
</dbReference>
<proteinExistence type="predicted"/>
<gene>
    <name evidence="2" type="ORF">HED64_01575</name>
</gene>
<dbReference type="InterPro" id="IPR003709">
    <property type="entry name" value="VanY-like_core_dom"/>
</dbReference>
<dbReference type="Gene3D" id="3.30.1380.10">
    <property type="match status" value="1"/>
</dbReference>